<evidence type="ECO:0000313" key="2">
    <source>
        <dbReference type="EMBL" id="RKN77690.1"/>
    </source>
</evidence>
<accession>A0A3B0BXU9</accession>
<name>A0A3B0BXU9_9ACTN</name>
<proteinExistence type="predicted"/>
<feature type="compositionally biased region" description="Basic and acidic residues" evidence="1">
    <location>
        <begin position="62"/>
        <end position="72"/>
    </location>
</feature>
<dbReference type="Proteomes" id="UP000270343">
    <property type="component" value="Unassembled WGS sequence"/>
</dbReference>
<dbReference type="EMBL" id="RBAM01000001">
    <property type="protein sequence ID" value="RKN77690.1"/>
    <property type="molecule type" value="Genomic_DNA"/>
</dbReference>
<organism evidence="2 3">
    <name type="scientific">Streptomyces klenkii</name>
    <dbReference type="NCBI Taxonomy" id="1420899"/>
    <lineage>
        <taxon>Bacteria</taxon>
        <taxon>Bacillati</taxon>
        <taxon>Actinomycetota</taxon>
        <taxon>Actinomycetes</taxon>
        <taxon>Kitasatosporales</taxon>
        <taxon>Streptomycetaceae</taxon>
        <taxon>Streptomyces</taxon>
    </lineage>
</organism>
<comment type="caution">
    <text evidence="2">The sequence shown here is derived from an EMBL/GenBank/DDBJ whole genome shotgun (WGS) entry which is preliminary data.</text>
</comment>
<gene>
    <name evidence="2" type="ORF">D7231_03030</name>
</gene>
<evidence type="ECO:0000256" key="1">
    <source>
        <dbReference type="SAM" id="MobiDB-lite"/>
    </source>
</evidence>
<evidence type="ECO:0000313" key="3">
    <source>
        <dbReference type="Proteomes" id="UP000270343"/>
    </source>
</evidence>
<dbReference type="AlphaFoldDB" id="A0A3B0BXU9"/>
<dbReference type="OrthoDB" id="4325605at2"/>
<feature type="compositionally biased region" description="Low complexity" evidence="1">
    <location>
        <begin position="84"/>
        <end position="93"/>
    </location>
</feature>
<keyword evidence="3" id="KW-1185">Reference proteome</keyword>
<dbReference type="RefSeq" id="WP_120753307.1">
    <property type="nucleotide sequence ID" value="NZ_RBAM01000001.1"/>
</dbReference>
<sequence length="126" mass="14273">MGDTAWNRKTKQVIEIPGDEAGLGIRLARSHYDSSGILRGRYMCRVCFQDLILRAIKPDAKQAPHFRHESSRECPASAERQQQRQRQTTQDDQVVIDLRDQLIRAWPGVAVALELPDSPGRPTTSH</sequence>
<reference evidence="2 3" key="1">
    <citation type="journal article" date="2015" name="Antonie Van Leeuwenhoek">
        <title>Streptomyces klenkii sp. nov., isolated from deep marine sediment.</title>
        <authorList>
            <person name="Veyisoglu A."/>
            <person name="Sahin N."/>
        </authorList>
    </citation>
    <scope>NUCLEOTIDE SEQUENCE [LARGE SCALE GENOMIC DNA]</scope>
    <source>
        <strain evidence="2 3">KCTC 29202</strain>
    </source>
</reference>
<protein>
    <submittedName>
        <fullName evidence="2">Uncharacterized protein</fullName>
    </submittedName>
</protein>
<feature type="region of interest" description="Disordered" evidence="1">
    <location>
        <begin position="62"/>
        <end position="93"/>
    </location>
</feature>